<dbReference type="SUPFAM" id="SSF48371">
    <property type="entry name" value="ARM repeat"/>
    <property type="match status" value="1"/>
</dbReference>
<dbReference type="InterPro" id="IPR012337">
    <property type="entry name" value="RNaseH-like_sf"/>
</dbReference>
<keyword evidence="5" id="KW-0808">Transferase</keyword>
<dbReference type="InterPro" id="IPR056497">
    <property type="entry name" value="HEAT_DAAF5"/>
</dbReference>
<dbReference type="FunFam" id="3.30.420.10:FF:000024">
    <property type="entry name" value="DNA polymerase zeta catalytic subunit"/>
    <property type="match status" value="1"/>
</dbReference>
<dbReference type="Pfam" id="PF24055">
    <property type="entry name" value="POL3_N"/>
    <property type="match status" value="1"/>
</dbReference>
<evidence type="ECO:0000259" key="22">
    <source>
        <dbReference type="Pfam" id="PF24573"/>
    </source>
</evidence>
<dbReference type="Gene3D" id="1.10.287.690">
    <property type="entry name" value="Helix hairpin bin"/>
    <property type="match status" value="1"/>
</dbReference>
<dbReference type="InterPro" id="IPR017964">
    <property type="entry name" value="DNA-dir_DNA_pol_B_CS"/>
</dbReference>
<dbReference type="EC" id="2.7.7.7" evidence="3"/>
<evidence type="ECO:0000256" key="11">
    <source>
        <dbReference type="ARBA" id="ARBA00023004"/>
    </source>
</evidence>
<dbReference type="PROSITE" id="PS00116">
    <property type="entry name" value="DNA_POLYMERASE_B"/>
    <property type="match status" value="1"/>
</dbReference>
<feature type="domain" description="DNA polymerase zeta catalytic subunit N-terminal" evidence="21">
    <location>
        <begin position="8"/>
        <end position="59"/>
    </location>
</feature>
<dbReference type="Pfam" id="PF14260">
    <property type="entry name" value="zf-C4pol"/>
    <property type="match status" value="1"/>
</dbReference>
<dbReference type="PANTHER" id="PTHR45812:SF1">
    <property type="entry name" value="DNA POLYMERASE ZETA CATALYTIC SUBUNIT"/>
    <property type="match status" value="1"/>
</dbReference>
<organism evidence="24">
    <name type="scientific">Culicoides sonorensis</name>
    <name type="common">Biting midge</name>
    <dbReference type="NCBI Taxonomy" id="179676"/>
    <lineage>
        <taxon>Eukaryota</taxon>
        <taxon>Metazoa</taxon>
        <taxon>Ecdysozoa</taxon>
        <taxon>Arthropoda</taxon>
        <taxon>Hexapoda</taxon>
        <taxon>Insecta</taxon>
        <taxon>Pterygota</taxon>
        <taxon>Neoptera</taxon>
        <taxon>Endopterygota</taxon>
        <taxon>Diptera</taxon>
        <taxon>Nematocera</taxon>
        <taxon>Chironomoidea</taxon>
        <taxon>Ceratopogonidae</taxon>
        <taxon>Ceratopogoninae</taxon>
        <taxon>Culicoides</taxon>
        <taxon>Monoculicoides</taxon>
    </lineage>
</organism>
<dbReference type="InterPro" id="IPR057978">
    <property type="entry name" value="TPR_DAAF5"/>
</dbReference>
<feature type="domain" description="C4-type zinc-finger of DNA polymerase delta" evidence="19">
    <location>
        <begin position="2537"/>
        <end position="2605"/>
    </location>
</feature>
<dbReference type="SMART" id="SM00486">
    <property type="entry name" value="POLBc"/>
    <property type="match status" value="1"/>
</dbReference>
<evidence type="ECO:0000256" key="12">
    <source>
        <dbReference type="ARBA" id="ARBA00023014"/>
    </source>
</evidence>
<comment type="similarity">
    <text evidence="2">Belongs to the DNA polymerase type-B family.</text>
</comment>
<evidence type="ECO:0000259" key="21">
    <source>
        <dbReference type="Pfam" id="PF24065"/>
    </source>
</evidence>
<keyword evidence="8" id="KW-0227">DNA damage</keyword>
<feature type="region of interest" description="Disordered" evidence="16">
    <location>
        <begin position="1707"/>
        <end position="1738"/>
    </location>
</feature>
<dbReference type="EMBL" id="UFQT01000316">
    <property type="protein sequence ID" value="SSX23163.1"/>
    <property type="molecule type" value="Genomic_DNA"/>
</dbReference>
<dbReference type="InterPro" id="IPR030559">
    <property type="entry name" value="PolZ_Rev3"/>
</dbReference>
<dbReference type="FunFam" id="1.10.132.60:FF:000005">
    <property type="entry name" value="Putative DNA polymerase zeta catalytic subunit"/>
    <property type="match status" value="1"/>
</dbReference>
<dbReference type="GO" id="GO:0042276">
    <property type="term" value="P:error-prone translesion synthesis"/>
    <property type="evidence" value="ECO:0007669"/>
    <property type="project" value="TreeGrafter"/>
</dbReference>
<feature type="compositionally biased region" description="Polar residues" evidence="16">
    <location>
        <begin position="1661"/>
        <end position="1678"/>
    </location>
</feature>
<dbReference type="InterPro" id="IPR006133">
    <property type="entry name" value="DNA-dir_DNA_pol_B_exonuc"/>
</dbReference>
<dbReference type="PRINTS" id="PR00106">
    <property type="entry name" value="DNAPOLB"/>
</dbReference>
<reference evidence="24" key="1">
    <citation type="submission" date="2018-07" db="EMBL/GenBank/DDBJ databases">
        <authorList>
            <person name="Quirk P.G."/>
            <person name="Krulwich T.A."/>
        </authorList>
    </citation>
    <scope>NUCLEOTIDE SEQUENCE</scope>
</reference>
<dbReference type="InterPro" id="IPR023211">
    <property type="entry name" value="DNA_pol_palm_dom_sf"/>
</dbReference>
<dbReference type="GO" id="GO:0016035">
    <property type="term" value="C:zeta DNA polymerase complex"/>
    <property type="evidence" value="ECO:0007669"/>
    <property type="project" value="InterPro"/>
</dbReference>
<evidence type="ECO:0000256" key="10">
    <source>
        <dbReference type="ARBA" id="ARBA00022932"/>
    </source>
</evidence>
<gene>
    <name evidence="24" type="primary">CSON008361</name>
</gene>
<evidence type="ECO:0000256" key="2">
    <source>
        <dbReference type="ARBA" id="ARBA00005755"/>
    </source>
</evidence>
<dbReference type="InterPro" id="IPR042087">
    <property type="entry name" value="DNA_pol_B_thumb"/>
</dbReference>
<dbReference type="Pfam" id="PF00136">
    <property type="entry name" value="DNA_pol_B"/>
    <property type="match status" value="1"/>
</dbReference>
<feature type="domain" description="DNA polymerase delta/zeta catalytic subunit N-terminal" evidence="20">
    <location>
        <begin position="60"/>
        <end position="139"/>
    </location>
</feature>
<accession>A0A336M2P6</accession>
<feature type="coiled-coil region" evidence="15">
    <location>
        <begin position="552"/>
        <end position="583"/>
    </location>
</feature>
<evidence type="ECO:0000256" key="5">
    <source>
        <dbReference type="ARBA" id="ARBA00022679"/>
    </source>
</evidence>
<dbReference type="InterPro" id="IPR006172">
    <property type="entry name" value="DNA-dir_DNA_pol_B"/>
</dbReference>
<dbReference type="GO" id="GO:0051536">
    <property type="term" value="F:iron-sulfur cluster binding"/>
    <property type="evidence" value="ECO:0007669"/>
    <property type="project" value="UniProtKB-KW"/>
</dbReference>
<evidence type="ECO:0000256" key="16">
    <source>
        <dbReference type="SAM" id="MobiDB-lite"/>
    </source>
</evidence>
<keyword evidence="6" id="KW-0548">Nucleotidyltransferase</keyword>
<dbReference type="SUPFAM" id="SSF56672">
    <property type="entry name" value="DNA/RNA polymerases"/>
    <property type="match status" value="1"/>
</dbReference>
<dbReference type="Gene3D" id="3.30.342.10">
    <property type="entry name" value="DNA Polymerase, chain B, domain 1"/>
    <property type="match status" value="1"/>
</dbReference>
<protein>
    <recommendedName>
        <fullName evidence="4">DNA polymerase zeta catalytic subunit</fullName>
        <ecNumber evidence="3">2.7.7.7</ecNumber>
    </recommendedName>
</protein>
<evidence type="ECO:0000259" key="17">
    <source>
        <dbReference type="Pfam" id="PF00136"/>
    </source>
</evidence>
<evidence type="ECO:0000313" key="24">
    <source>
        <dbReference type="EMBL" id="SSX23163.1"/>
    </source>
</evidence>
<dbReference type="GO" id="GO:0005634">
    <property type="term" value="C:nucleus"/>
    <property type="evidence" value="ECO:0007669"/>
    <property type="project" value="TreeGrafter"/>
</dbReference>
<dbReference type="InterPro" id="IPR016024">
    <property type="entry name" value="ARM-type_fold"/>
</dbReference>
<dbReference type="Pfam" id="PF24065">
    <property type="entry name" value="REV3_N"/>
    <property type="match status" value="1"/>
</dbReference>
<dbReference type="CDD" id="cd05534">
    <property type="entry name" value="POLBc_zeta"/>
    <property type="match status" value="1"/>
</dbReference>
<dbReference type="GO" id="GO:0003887">
    <property type="term" value="F:DNA-directed DNA polymerase activity"/>
    <property type="evidence" value="ECO:0007669"/>
    <property type="project" value="UniProtKB-KW"/>
</dbReference>
<dbReference type="InterPro" id="IPR025687">
    <property type="entry name" value="Znf-C4pol"/>
</dbReference>
<comment type="cofactor">
    <cofactor evidence="1">
        <name>[4Fe-4S] cluster</name>
        <dbReference type="ChEBI" id="CHEBI:49883"/>
    </cofactor>
</comment>
<dbReference type="InterPro" id="IPR011989">
    <property type="entry name" value="ARM-like"/>
</dbReference>
<keyword evidence="13" id="KW-0234">DNA repair</keyword>
<sequence length="2628" mass="300364">MDKTVEAIRIVTIDFYLTKPIQGLDSCYSELQNTVIKQVPIIRIFGSNKDGNKVCAHIHGVFPYLYIPFDEKEVDNTGKYFQQLACSLDKAINISLGKGESVRQYVYKILLVKGIPFYGFHEKEVHFLKIYLYHPGLIKRAANLLLNGAIMNKSFQPHESHIPYILQFMIDHNLYGMSQVFVPQELIIHRKENSSETDALQKLTLSSIEFDMMAVHILNRALLYQKNDINCVNPGIASLWEDEKIRRGCNTTSELEPPLSQIREYVKLSRSDEYFREILKLKLSERPLSDTIIEDQMNSTAEMERLIVMDCEANEVEPQSKSQKSKSSQSGSLFSSSGSERHDENEDQSNDLDRTIVNEELVMNLTQNPLNVTLQEEDYELLRIMKELEENEGQALDDDSALAQCSQLPRAETNENNKIFTQVKDIEEEDEDELDFTMMNFDPDSPEELSPQDLCKKWCVQLQSPERPVRQSSLKDMLDFFESEKVNEKNAESYYNDLYIHLLKAYSDRFEVCRSLAASVVSALMNHLPKNSSYLEYICSVLAQRLAQAEMIEESEEMRLQLVQQLIQLVEKFKQNSEDSDKEDLILKAYNDIIDILIRTIKDPFPAIQKESCEVVKLLAAGTPSFRYRAEVLIKPMTFMLSHRFSANRTIAIETMSITALHIFTNDDKVGNIIMDLSKLLMDDVPSVRRECGRAGIRLGLELKDRYSHFSKILPLILCCLTDEVESVREEIQEGWERVGAQYYEENANDLKEYELTDVPPDNYPSEIKRPTFGCRQLVQRNLKMVNVILHEMEEWKENVRLHSTRLLGQVVIHSEKLFATQFIDAYPVLAKTCVDPEKIVAAEALLIAIYLGTFLDYSTWGDFVRRQTTKHPNLGNLKCFTVLFAAAPNEEKLNDLQEISETLCDSNICHNDKPEYQLQLLQFVDILSEALLRIKTENSEEPSVSEVERNLYTITMKVMSLSAENNEIQTLGYEVLQKISTFSYTSVEDLHQRYISYVLNQIEGLDIEVNEVIESILFLSGYIRISGLNLSNIAIYQPHIIVALKNTCPEGQILTFKSIAEVMLKWSDKSLPDGETQDELPKLESFIKEVISPYLIWHAGQSAETVRTMATACLCSTVQGTAKNISQQLIETFSAELIPLIEDCSIRTRAYSIRALLSAGPLEPEKLTPLIFQVLARLDDPCAEVRELAATCLGHLKPKIDEERKQEWYSTIDQVIERMILHLESPEEKLKELLAKSLKIIGQDFDEDESDDFASKTRNKDLTTALENLTANFPQFDGGYDLRSTKSGSDNRTKNISMQNKTWFNKNQPPKLQELKIIVEKLKSNEILSSLNCTPTNNGIKKEENSNIFSFDTDFLNKIITSPIPGPSGVQKTHNFSTAHVTPDKFQSHVSHESDESEDDPLIQSFYDRTLMFDASIIFSSDSDFNDDNLSIEPQKDEKIVICPKCEPPSVDEVQKSMFEFYEAKKPVYKDFNDVTKKREVGHNILHITGDCLKACPSFESEVLEINNQGSIINELRREKYKDITGTQKNLPSIEKINEYLIKDDVVILDTIHKPPTVNEAKRWVKARQNQSDDNKEIFERPKNIEDDSPAKAKLEKPMNVMIPEKDDDLDTSVIDSSLNESSFSASIEMSDRKRKQEKFAFNVSSKSPLSLILDEENTNLDNQRSATPNTSRNSLSYIRRRKRSRLSLSKKLHIQRAIAESPDLGVSILNDDSSPATSQTSQSSNQSNDTSEIRNSVESATSRLNLNSTYGFSLTSTDASILDKSQHFKVDLENLKTANAKCEYTFLTVINLELHVQTRADLKPDPIMDSITALFYTIHNDVPENVSISQSKTGMIVYGLSELEINIFKRSDLKADILVVTSETALFEHFIELVRHWDPDIFAGYEIERSSWGYLIDRGNVLDFDMVSLLSRILPQDYRRGNKEMPQNFEENPGQDREYESDIQIRGRILLNVWRLIRHEIALTSYTFENVMYHIMHQRCALHSFKFFTNCWNNPKTMWIVADYYLSKIRGTFAILDTLDLIGRTCELAKLFGIQFYEVLSRGSQFRVESMMMRIAKARNYVGVSPSVQQRAYMRAPEYLPLILEPQSRLFTDPLIVLDFQSLYPSVIIGYNYCFSTCLGRVEHLGTKDEFEFGATKLKISPDILDQLVEQNQITISPCGVAFVTPDVRKGVLPQMLKEILDTRLMVKQSMKIHKTNKVLQRVLHSRQLGLKLIANVTYGYTAANFSGRMPCVEVGDSVVSKGRETLERAIKFVEANKEWRAEVVYGDTDSLFILLPGRDRASAFIIGQEIAEAVTEDNPTPIKLKFEKVYQPCILQTKKRYVGYMYETPDQIDPIYEAKGIETVRRDGCPIVAKTLEKTLRILFETLDVSAVKRYINRQFTKILRDEISIQDLIFAKEFRGMNGYKPGACVPAMELTKKWILKDPRNIPLSGERVPFVIANGPPGLPLIRLVRSPHELLADKALKINSFYYITKVLVPPLNRCLLLIGADVREWLSDLPRITKLTGATTTTDGSLVNFNYKKSTIAQYFATTNCIVECGNQTVKPGFCTECLSNPQKSVVKLTSNMMMLDRKMHQIEKICQSCCARSIHYECISLDCPVLYKLNTSKHNFTQIETLREFLETEFF</sequence>
<dbReference type="GO" id="GO:0003677">
    <property type="term" value="F:DNA binding"/>
    <property type="evidence" value="ECO:0007669"/>
    <property type="project" value="InterPro"/>
</dbReference>
<dbReference type="GO" id="GO:0000724">
    <property type="term" value="P:double-strand break repair via homologous recombination"/>
    <property type="evidence" value="ECO:0007669"/>
    <property type="project" value="TreeGrafter"/>
</dbReference>
<dbReference type="Gene3D" id="1.10.132.60">
    <property type="entry name" value="DNA polymerase family B, C-terminal domain"/>
    <property type="match status" value="1"/>
</dbReference>
<dbReference type="GO" id="GO:0046872">
    <property type="term" value="F:metal ion binding"/>
    <property type="evidence" value="ECO:0007669"/>
    <property type="project" value="UniProtKB-KW"/>
</dbReference>
<keyword evidence="9" id="KW-0862">Zinc</keyword>
<dbReference type="InterPro" id="IPR036397">
    <property type="entry name" value="RNaseH_sf"/>
</dbReference>
<feature type="compositionally biased region" description="Low complexity" evidence="16">
    <location>
        <begin position="1713"/>
        <end position="1732"/>
    </location>
</feature>
<evidence type="ECO:0000256" key="14">
    <source>
        <dbReference type="ARBA" id="ARBA00049244"/>
    </source>
</evidence>
<dbReference type="SUPFAM" id="SSF53098">
    <property type="entry name" value="Ribonuclease H-like"/>
    <property type="match status" value="1"/>
</dbReference>
<feature type="region of interest" description="Disordered" evidence="16">
    <location>
        <begin position="315"/>
        <end position="351"/>
    </location>
</feature>
<dbReference type="Pfam" id="PF25757">
    <property type="entry name" value="TPR_DNAAF5"/>
    <property type="match status" value="1"/>
</dbReference>
<dbReference type="Gene3D" id="3.30.420.10">
    <property type="entry name" value="Ribonuclease H-like superfamily/Ribonuclease H"/>
    <property type="match status" value="1"/>
</dbReference>
<evidence type="ECO:0000256" key="8">
    <source>
        <dbReference type="ARBA" id="ARBA00022763"/>
    </source>
</evidence>
<dbReference type="GO" id="GO:0000166">
    <property type="term" value="F:nucleotide binding"/>
    <property type="evidence" value="ECO:0007669"/>
    <property type="project" value="InterPro"/>
</dbReference>
<dbReference type="VEuPathDB" id="VectorBase:CSON008361"/>
<evidence type="ECO:0000259" key="19">
    <source>
        <dbReference type="Pfam" id="PF14260"/>
    </source>
</evidence>
<feature type="domain" description="DNA-directed DNA polymerase family B multifunctional" evidence="17">
    <location>
        <begin position="2037"/>
        <end position="2487"/>
    </location>
</feature>
<evidence type="ECO:0000256" key="3">
    <source>
        <dbReference type="ARBA" id="ARBA00012417"/>
    </source>
</evidence>
<evidence type="ECO:0000256" key="4">
    <source>
        <dbReference type="ARBA" id="ARBA00021589"/>
    </source>
</evidence>
<dbReference type="FunFam" id="1.10.287.690:FF:000002">
    <property type="entry name" value="DNA polymerase zeta"/>
    <property type="match status" value="1"/>
</dbReference>
<keyword evidence="15" id="KW-0175">Coiled coil</keyword>
<keyword evidence="12" id="KW-0411">Iron-sulfur</keyword>
<dbReference type="Pfam" id="PF24573">
    <property type="entry name" value="HEAT_DAAF5"/>
    <property type="match status" value="1"/>
</dbReference>
<dbReference type="Gene3D" id="3.90.1600.10">
    <property type="entry name" value="Palm domain of DNA polymerase"/>
    <property type="match status" value="1"/>
</dbReference>
<dbReference type="InterPro" id="IPR043502">
    <property type="entry name" value="DNA/RNA_pol_sf"/>
</dbReference>
<evidence type="ECO:0000256" key="1">
    <source>
        <dbReference type="ARBA" id="ARBA00001966"/>
    </source>
</evidence>
<dbReference type="Gene3D" id="1.25.10.10">
    <property type="entry name" value="Leucine-rich Repeat Variant"/>
    <property type="match status" value="2"/>
</dbReference>
<dbReference type="InterPro" id="IPR006134">
    <property type="entry name" value="DNA-dir_DNA_pol_B_multi_dom"/>
</dbReference>
<proteinExistence type="inferred from homology"/>
<evidence type="ECO:0000256" key="15">
    <source>
        <dbReference type="SAM" id="Coils"/>
    </source>
</evidence>
<keyword evidence="11" id="KW-0408">Iron</keyword>
<evidence type="ECO:0000256" key="9">
    <source>
        <dbReference type="ARBA" id="ARBA00022833"/>
    </source>
</evidence>
<evidence type="ECO:0000256" key="6">
    <source>
        <dbReference type="ARBA" id="ARBA00022695"/>
    </source>
</evidence>
<comment type="catalytic activity">
    <reaction evidence="14">
        <text>DNA(n) + a 2'-deoxyribonucleoside 5'-triphosphate = DNA(n+1) + diphosphate</text>
        <dbReference type="Rhea" id="RHEA:22508"/>
        <dbReference type="Rhea" id="RHEA-COMP:17339"/>
        <dbReference type="Rhea" id="RHEA-COMP:17340"/>
        <dbReference type="ChEBI" id="CHEBI:33019"/>
        <dbReference type="ChEBI" id="CHEBI:61560"/>
        <dbReference type="ChEBI" id="CHEBI:173112"/>
        <dbReference type="EC" id="2.7.7.7"/>
    </reaction>
</comment>
<feature type="region of interest" description="Disordered" evidence="16">
    <location>
        <begin position="1659"/>
        <end position="1680"/>
    </location>
</feature>
<dbReference type="InterPro" id="IPR056447">
    <property type="entry name" value="REV3_N"/>
</dbReference>
<evidence type="ECO:0000259" key="18">
    <source>
        <dbReference type="Pfam" id="PF03104"/>
    </source>
</evidence>
<keyword evidence="10" id="KW-0239">DNA-directed DNA polymerase</keyword>
<feature type="domain" description="Dynein axonemal assembly factor 5 HEAT-repeat" evidence="22">
    <location>
        <begin position="763"/>
        <end position="962"/>
    </location>
</feature>
<dbReference type="CDD" id="cd05778">
    <property type="entry name" value="DNA_polB_zeta_exo"/>
    <property type="match status" value="1"/>
</dbReference>
<keyword evidence="7" id="KW-0479">Metal-binding</keyword>
<dbReference type="InterPro" id="IPR056435">
    <property type="entry name" value="DPOD/Z_N"/>
</dbReference>
<feature type="domain" description="DNA-directed DNA polymerase family B exonuclease" evidence="18">
    <location>
        <begin position="1788"/>
        <end position="1973"/>
    </location>
</feature>
<evidence type="ECO:0000259" key="20">
    <source>
        <dbReference type="Pfam" id="PF24055"/>
    </source>
</evidence>
<feature type="compositionally biased region" description="Low complexity" evidence="16">
    <location>
        <begin position="319"/>
        <end position="338"/>
    </location>
</feature>
<dbReference type="Pfam" id="PF03104">
    <property type="entry name" value="DNA_pol_B_exo1"/>
    <property type="match status" value="1"/>
</dbReference>
<name>A0A336M2P6_CULSO</name>
<evidence type="ECO:0000259" key="23">
    <source>
        <dbReference type="Pfam" id="PF25757"/>
    </source>
</evidence>
<evidence type="ECO:0000256" key="13">
    <source>
        <dbReference type="ARBA" id="ARBA00023204"/>
    </source>
</evidence>
<dbReference type="PANTHER" id="PTHR45812">
    <property type="entry name" value="DNA POLYMERASE ZETA CATALYTIC SUBUNIT"/>
    <property type="match status" value="1"/>
</dbReference>
<feature type="domain" description="Dynein axonemal assembly factor 5 TPR repeats" evidence="23">
    <location>
        <begin position="462"/>
        <end position="753"/>
    </location>
</feature>
<evidence type="ECO:0000256" key="7">
    <source>
        <dbReference type="ARBA" id="ARBA00022723"/>
    </source>
</evidence>